<dbReference type="InterPro" id="IPR004682">
    <property type="entry name" value="TRAP_DctP"/>
</dbReference>
<feature type="compositionally biased region" description="Acidic residues" evidence="2">
    <location>
        <begin position="41"/>
        <end position="50"/>
    </location>
</feature>
<dbReference type="AlphaFoldDB" id="A0A969PQF1"/>
<feature type="chain" id="PRO_5038842979" evidence="3">
    <location>
        <begin position="21"/>
        <end position="349"/>
    </location>
</feature>
<dbReference type="GO" id="GO:0030246">
    <property type="term" value="F:carbohydrate binding"/>
    <property type="evidence" value="ECO:0007669"/>
    <property type="project" value="TreeGrafter"/>
</dbReference>
<dbReference type="InterPro" id="IPR038404">
    <property type="entry name" value="TRAP_DctP_sf"/>
</dbReference>
<dbReference type="InterPro" id="IPR018389">
    <property type="entry name" value="DctP_fam"/>
</dbReference>
<evidence type="ECO:0000313" key="4">
    <source>
        <dbReference type="EMBL" id="NJP36078.1"/>
    </source>
</evidence>
<keyword evidence="5" id="KW-1185">Reference proteome</keyword>
<dbReference type="CDD" id="cd13671">
    <property type="entry name" value="PBP2_TRAP_SBP_like_3"/>
    <property type="match status" value="1"/>
</dbReference>
<dbReference type="PROSITE" id="PS51257">
    <property type="entry name" value="PROKAR_LIPOPROTEIN"/>
    <property type="match status" value="1"/>
</dbReference>
<accession>A0A969PQF1</accession>
<organism evidence="4 5">
    <name type="scientific">Alkalicoccus luteus</name>
    <dbReference type="NCBI Taxonomy" id="1237094"/>
    <lineage>
        <taxon>Bacteria</taxon>
        <taxon>Bacillati</taxon>
        <taxon>Bacillota</taxon>
        <taxon>Bacilli</taxon>
        <taxon>Bacillales</taxon>
        <taxon>Bacillaceae</taxon>
        <taxon>Alkalicoccus</taxon>
    </lineage>
</organism>
<evidence type="ECO:0000256" key="1">
    <source>
        <dbReference type="ARBA" id="ARBA00022729"/>
    </source>
</evidence>
<dbReference type="EMBL" id="JAATHJ010000001">
    <property type="protein sequence ID" value="NJP36078.1"/>
    <property type="molecule type" value="Genomic_DNA"/>
</dbReference>
<feature type="signal peptide" evidence="3">
    <location>
        <begin position="1"/>
        <end position="20"/>
    </location>
</feature>
<dbReference type="PANTHER" id="PTHR33376">
    <property type="match status" value="1"/>
</dbReference>
<dbReference type="GO" id="GO:0030288">
    <property type="term" value="C:outer membrane-bounded periplasmic space"/>
    <property type="evidence" value="ECO:0007669"/>
    <property type="project" value="InterPro"/>
</dbReference>
<dbReference type="RefSeq" id="WP_168004360.1">
    <property type="nucleotide sequence ID" value="NZ_JAATHJ010000001.1"/>
</dbReference>
<keyword evidence="1 3" id="KW-0732">Signal</keyword>
<evidence type="ECO:0000256" key="3">
    <source>
        <dbReference type="SAM" id="SignalP"/>
    </source>
</evidence>
<feature type="region of interest" description="Disordered" evidence="2">
    <location>
        <begin position="30"/>
        <end position="51"/>
    </location>
</feature>
<evidence type="ECO:0000256" key="2">
    <source>
        <dbReference type="SAM" id="MobiDB-lite"/>
    </source>
</evidence>
<dbReference type="PANTHER" id="PTHR33376:SF2">
    <property type="entry name" value="DICARBOXYLATE-BINDING PERIPLASMIC PROTEIN"/>
    <property type="match status" value="1"/>
</dbReference>
<dbReference type="Gene3D" id="3.40.190.170">
    <property type="entry name" value="Bacterial extracellular solute-binding protein, family 7"/>
    <property type="match status" value="1"/>
</dbReference>
<gene>
    <name evidence="4" type="ORF">HCN83_00565</name>
</gene>
<dbReference type="NCBIfam" id="NF037995">
    <property type="entry name" value="TRAP_S1"/>
    <property type="match status" value="1"/>
</dbReference>
<dbReference type="PIRSF" id="PIRSF006470">
    <property type="entry name" value="DctB"/>
    <property type="match status" value="1"/>
</dbReference>
<protein>
    <submittedName>
        <fullName evidence="4">TRAP transporter substrate-binding protein</fullName>
    </submittedName>
</protein>
<sequence>MKKMNWRLVSVALLGGTLLAACGNDEDGGNDGLNGNGNGEESAEAEESDADTTTLRLAENHPDDYPTTIGNEAFAENVYEYTDGRYEVEVYAGGQLGEESEVIEQLQLGSLEIARVNSVPLTEFSDDIGVLLMPFLFEDEEQKWDHLLGDAGDDLLDTLDGSGLVGLTYYDSGERSFYNSERPVSSPSDMEGLQIRVQSSDLAIAIVEALGAEATPMEYGEVYSALQTGVIDGAENNFPSYYTSNHYEVAEYFTLAGYQGVPEVVIASEDFWQDLSEEDQEAFEQAARDSVDVQREAWAELTEESREAVIENGNELIEVDDLGEWQDAVEPVYDEFGDEYSEWIERFQQ</sequence>
<reference evidence="4 5" key="1">
    <citation type="submission" date="2020-03" db="EMBL/GenBank/DDBJ databases">
        <title>Assessment of the enzymatic potential of alkaline-tolerant lipase obtained from Bacillus luteus H11 (technogenic soil) for the bioremediation of saline soils contaminated with petroleum substances.</title>
        <authorList>
            <person name="Kalwasinska A."/>
        </authorList>
    </citation>
    <scope>NUCLEOTIDE SEQUENCE [LARGE SCALE GENOMIC DNA]</scope>
    <source>
        <strain evidence="4 5">H11</strain>
    </source>
</reference>
<dbReference type="Pfam" id="PF03480">
    <property type="entry name" value="DctP"/>
    <property type="match status" value="1"/>
</dbReference>
<evidence type="ECO:0000313" key="5">
    <source>
        <dbReference type="Proteomes" id="UP000752012"/>
    </source>
</evidence>
<dbReference type="Proteomes" id="UP000752012">
    <property type="component" value="Unassembled WGS sequence"/>
</dbReference>
<comment type="caution">
    <text evidence="4">The sequence shown here is derived from an EMBL/GenBank/DDBJ whole genome shotgun (WGS) entry which is preliminary data.</text>
</comment>
<dbReference type="GO" id="GO:0055085">
    <property type="term" value="P:transmembrane transport"/>
    <property type="evidence" value="ECO:0007669"/>
    <property type="project" value="InterPro"/>
</dbReference>
<name>A0A969PQF1_9BACI</name>
<proteinExistence type="predicted"/>
<dbReference type="NCBIfam" id="TIGR00787">
    <property type="entry name" value="dctP"/>
    <property type="match status" value="1"/>
</dbReference>